<feature type="coiled-coil region" evidence="9">
    <location>
        <begin position="321"/>
        <end position="386"/>
    </location>
</feature>
<evidence type="ECO:0000313" key="11">
    <source>
        <dbReference type="EMBL" id="KAK7319079.1"/>
    </source>
</evidence>
<dbReference type="Proteomes" id="UP001359559">
    <property type="component" value="Unassembled WGS sequence"/>
</dbReference>
<feature type="coiled-coil region" evidence="9">
    <location>
        <begin position="159"/>
        <end position="236"/>
    </location>
</feature>
<keyword evidence="12" id="KW-1185">Reference proteome</keyword>
<dbReference type="GO" id="GO:0051301">
    <property type="term" value="P:cell division"/>
    <property type="evidence" value="ECO:0007669"/>
    <property type="project" value="UniProtKB-KW"/>
</dbReference>
<proteinExistence type="inferred from homology"/>
<keyword evidence="8" id="KW-0137">Centromere</keyword>
<keyword evidence="5" id="KW-0498">Mitosis</keyword>
<evidence type="ECO:0000259" key="10">
    <source>
        <dbReference type="Pfam" id="PF03800"/>
    </source>
</evidence>
<comment type="similarity">
    <text evidence="2">Belongs to the NUF2 family.</text>
</comment>
<gene>
    <name evidence="11" type="ORF">RJT34_03792</name>
</gene>
<comment type="caution">
    <text evidence="11">The sequence shown here is derived from an EMBL/GenBank/DDBJ whole genome shotgun (WGS) entry which is preliminary data.</text>
</comment>
<dbReference type="PANTHER" id="PTHR48441:SF1">
    <property type="entry name" value="NT-3"/>
    <property type="match status" value="1"/>
</dbReference>
<evidence type="ECO:0000256" key="9">
    <source>
        <dbReference type="SAM" id="Coils"/>
    </source>
</evidence>
<dbReference type="EMBL" id="JAYKXN010000001">
    <property type="protein sequence ID" value="KAK7319079.1"/>
    <property type="molecule type" value="Genomic_DNA"/>
</dbReference>
<sequence>MQEIENENKKGKRVAVFSGMGVEDMYTYPTLRWGEITAILAQLEIANVTEQDLIKAKPELICDLYTRILIRLDFLQEDEDSDHQLEFDALEQLENPDLHVDSVRAIKLYNNLKNALTVLKCPQDFTFAHLLIPDPNVTELFFGALLNFAVYREGRMNSVSEIVEEVNALEMQRLELEENKILQLKAEISQCLEAKEREMPLVQEVDAKVKELRQTVATLNNNQVSLRTKIRKLRDKTVEMDEKIFNAEFALVENVRMNANLRSNIVQSPDKVQRALEEKKLAQEEARNAESKAMQTFHEKTVLVEVYSKVHKKMSKHYKLLQDIQEQVNSAKSIEKDLKALKVKLSDEEVLEKSLEAKLVERQSKVEQMEELRKQLEKECNLTCEEATKFLSRTKSEVESKRCAIETRQRDVEAVLSEVDAINNKIKLVKESGAIKVERLGRKHEEIVEEFRKYANSIARVIESGPKSQGHVLDLAKLSTC</sequence>
<evidence type="ECO:0000256" key="4">
    <source>
        <dbReference type="ARBA" id="ARBA00022618"/>
    </source>
</evidence>
<evidence type="ECO:0000313" key="12">
    <source>
        <dbReference type="Proteomes" id="UP001359559"/>
    </source>
</evidence>
<organism evidence="11 12">
    <name type="scientific">Clitoria ternatea</name>
    <name type="common">Butterfly pea</name>
    <dbReference type="NCBI Taxonomy" id="43366"/>
    <lineage>
        <taxon>Eukaryota</taxon>
        <taxon>Viridiplantae</taxon>
        <taxon>Streptophyta</taxon>
        <taxon>Embryophyta</taxon>
        <taxon>Tracheophyta</taxon>
        <taxon>Spermatophyta</taxon>
        <taxon>Magnoliopsida</taxon>
        <taxon>eudicotyledons</taxon>
        <taxon>Gunneridae</taxon>
        <taxon>Pentapetalae</taxon>
        <taxon>rosids</taxon>
        <taxon>fabids</taxon>
        <taxon>Fabales</taxon>
        <taxon>Fabaceae</taxon>
        <taxon>Papilionoideae</taxon>
        <taxon>50 kb inversion clade</taxon>
        <taxon>NPAAA clade</taxon>
        <taxon>indigoferoid/millettioid clade</taxon>
        <taxon>Phaseoleae</taxon>
        <taxon>Clitoria</taxon>
    </lineage>
</organism>
<dbReference type="AlphaFoldDB" id="A0AAN9KKT8"/>
<evidence type="ECO:0000256" key="2">
    <source>
        <dbReference type="ARBA" id="ARBA00005498"/>
    </source>
</evidence>
<evidence type="ECO:0000256" key="5">
    <source>
        <dbReference type="ARBA" id="ARBA00022776"/>
    </source>
</evidence>
<evidence type="ECO:0000256" key="6">
    <source>
        <dbReference type="ARBA" id="ARBA00023054"/>
    </source>
</evidence>
<dbReference type="InterPro" id="IPR005549">
    <property type="entry name" value="Kinetochore_Nuf2_N"/>
</dbReference>
<dbReference type="GO" id="GO:0031262">
    <property type="term" value="C:Ndc80 complex"/>
    <property type="evidence" value="ECO:0007669"/>
    <property type="project" value="InterPro"/>
</dbReference>
<dbReference type="InterPro" id="IPR038275">
    <property type="entry name" value="Nuf2_N_sf"/>
</dbReference>
<dbReference type="PANTHER" id="PTHR48441">
    <property type="match status" value="1"/>
</dbReference>
<keyword evidence="3" id="KW-0158">Chromosome</keyword>
<evidence type="ECO:0000256" key="7">
    <source>
        <dbReference type="ARBA" id="ARBA00023306"/>
    </source>
</evidence>
<comment type="subcellular location">
    <subcellularLocation>
        <location evidence="1">Chromosome</location>
        <location evidence="1">Centromere</location>
    </subcellularLocation>
</comment>
<keyword evidence="4" id="KW-0132">Cell division</keyword>
<evidence type="ECO:0000256" key="1">
    <source>
        <dbReference type="ARBA" id="ARBA00004584"/>
    </source>
</evidence>
<feature type="domain" description="Kinetochore protein Nuf2 N-terminal" evidence="10">
    <location>
        <begin position="26"/>
        <end position="166"/>
    </location>
</feature>
<name>A0AAN9KKT8_CLITE</name>
<keyword evidence="7" id="KW-0131">Cell cycle</keyword>
<accession>A0AAN9KKT8</accession>
<evidence type="ECO:0000256" key="3">
    <source>
        <dbReference type="ARBA" id="ARBA00022454"/>
    </source>
</evidence>
<dbReference type="Gene3D" id="1.10.418.60">
    <property type="entry name" value="Ncd80 complex, Nuf2 subunit"/>
    <property type="match status" value="1"/>
</dbReference>
<keyword evidence="6 9" id="KW-0175">Coiled coil</keyword>
<reference evidence="11 12" key="1">
    <citation type="submission" date="2024-01" db="EMBL/GenBank/DDBJ databases">
        <title>The genomes of 5 underutilized Papilionoideae crops provide insights into root nodulation and disease resistance.</title>
        <authorList>
            <person name="Yuan L."/>
        </authorList>
    </citation>
    <scope>NUCLEOTIDE SEQUENCE [LARGE SCALE GENOMIC DNA]</scope>
    <source>
        <strain evidence="11">LY-2023</strain>
        <tissue evidence="11">Leaf</tissue>
    </source>
</reference>
<evidence type="ECO:0000256" key="8">
    <source>
        <dbReference type="ARBA" id="ARBA00023328"/>
    </source>
</evidence>
<protein>
    <recommendedName>
        <fullName evidence="10">Kinetochore protein Nuf2 N-terminal domain-containing protein</fullName>
    </recommendedName>
</protein>
<dbReference type="Pfam" id="PF03800">
    <property type="entry name" value="Nuf2"/>
    <property type="match status" value="1"/>
</dbReference>